<comment type="subcellular location">
    <subcellularLocation>
        <location evidence="1">Cell membrane</location>
        <topology evidence="1">Multi-pass membrane protein</topology>
    </subcellularLocation>
</comment>
<evidence type="ECO:0000256" key="6">
    <source>
        <dbReference type="ARBA" id="ARBA00022989"/>
    </source>
</evidence>
<feature type="domain" description="CBS" evidence="12">
    <location>
        <begin position="286"/>
        <end position="343"/>
    </location>
</feature>
<comment type="similarity">
    <text evidence="2">Belongs to the UPF0053 family.</text>
</comment>
<proteinExistence type="inferred from homology"/>
<sequence>MDDGSRSPLAGLIVLVILILLNGILYGFAAAVRNLNQSEIQKMAEEGNKKAGLLKRLIDEPVRYVNAIPLIVTASGIFIGVFLVPLLARISHRYIDQFPALVLISILCVVLLASFGILMLRRIGDYRSRQYAFRYVRLVSIVVTIMWPFTLTVTWLARITAGVFGVALGEQQEAVTEEEIISIVDEAHEQGVIEKNEAEMIQNIISFNDIKAGDIMTHRTGVVAFDQERFLKDVIDEMLEEGNSRYPVYEDDMDNIRGLIHYKDALKFMTQNSWARFKPLRELPGLIRKADFVPETGSISNIFRTMQVKQAHMAVVVDEYGQTAGVITMEDILEEIVGEILDEYDEDEDIAIRTQTDNSVLIDGFAELEDVEEELGISFGEVEVTTLNGLLTELLGHIPTEEDLDHEIVANGYRFKILSLGNRTIGKVRAEKINDKNTKGESELCQDIQNSQT</sequence>
<dbReference type="Pfam" id="PF03471">
    <property type="entry name" value="CorC_HlyC"/>
    <property type="match status" value="1"/>
</dbReference>
<evidence type="ECO:0000256" key="1">
    <source>
        <dbReference type="ARBA" id="ARBA00004651"/>
    </source>
</evidence>
<keyword evidence="8 10" id="KW-0472">Membrane</keyword>
<evidence type="ECO:0000313" key="15">
    <source>
        <dbReference type="Proteomes" id="UP001549106"/>
    </source>
</evidence>
<feature type="transmembrane region" description="Helical" evidence="11">
    <location>
        <begin position="64"/>
        <end position="88"/>
    </location>
</feature>
<dbReference type="Gene3D" id="3.30.465.10">
    <property type="match status" value="1"/>
</dbReference>
<dbReference type="InterPro" id="IPR000644">
    <property type="entry name" value="CBS_dom"/>
</dbReference>
<dbReference type="PANTHER" id="PTHR22777:SF32">
    <property type="entry name" value="UPF0053 INNER MEMBRANE PROTEIN YFJD"/>
    <property type="match status" value="1"/>
</dbReference>
<feature type="transmembrane region" description="Helical" evidence="11">
    <location>
        <begin position="132"/>
        <end position="157"/>
    </location>
</feature>
<dbReference type="Pfam" id="PF01595">
    <property type="entry name" value="CNNM"/>
    <property type="match status" value="1"/>
</dbReference>
<keyword evidence="3" id="KW-1003">Cell membrane</keyword>
<reference evidence="14 15" key="1">
    <citation type="submission" date="2024-06" db="EMBL/GenBank/DDBJ databases">
        <title>Genomic Encyclopedia of Type Strains, Phase IV (KMG-IV): sequencing the most valuable type-strain genomes for metagenomic binning, comparative biology and taxonomic classification.</title>
        <authorList>
            <person name="Goeker M."/>
        </authorList>
    </citation>
    <scope>NUCLEOTIDE SEQUENCE [LARGE SCALE GENOMIC DNA]</scope>
    <source>
        <strain evidence="14 15">DSM 29492</strain>
    </source>
</reference>
<gene>
    <name evidence="14" type="ORF">ABID24_001011</name>
</gene>
<dbReference type="PROSITE" id="PS51371">
    <property type="entry name" value="CBS"/>
    <property type="match status" value="2"/>
</dbReference>
<name>A0ABV2M2Q1_9FIRM</name>
<evidence type="ECO:0000256" key="10">
    <source>
        <dbReference type="PROSITE-ProRule" id="PRU01193"/>
    </source>
</evidence>
<dbReference type="SUPFAM" id="SSF54631">
    <property type="entry name" value="CBS-domain pair"/>
    <property type="match status" value="1"/>
</dbReference>
<evidence type="ECO:0000256" key="8">
    <source>
        <dbReference type="ARBA" id="ARBA00023136"/>
    </source>
</evidence>
<evidence type="ECO:0000256" key="3">
    <source>
        <dbReference type="ARBA" id="ARBA00022475"/>
    </source>
</evidence>
<keyword evidence="4 10" id="KW-0812">Transmembrane</keyword>
<evidence type="ECO:0000259" key="13">
    <source>
        <dbReference type="PROSITE" id="PS51846"/>
    </source>
</evidence>
<dbReference type="PANTHER" id="PTHR22777">
    <property type="entry name" value="HEMOLYSIN-RELATED"/>
    <property type="match status" value="1"/>
</dbReference>
<feature type="domain" description="CBS" evidence="12">
    <location>
        <begin position="216"/>
        <end position="276"/>
    </location>
</feature>
<dbReference type="InterPro" id="IPR002550">
    <property type="entry name" value="CNNM"/>
</dbReference>
<dbReference type="Gene3D" id="3.10.580.10">
    <property type="entry name" value="CBS-domain"/>
    <property type="match status" value="1"/>
</dbReference>
<dbReference type="PROSITE" id="PS51846">
    <property type="entry name" value="CNNM"/>
    <property type="match status" value="1"/>
</dbReference>
<dbReference type="InterPro" id="IPR046342">
    <property type="entry name" value="CBS_dom_sf"/>
</dbReference>
<dbReference type="EMBL" id="JBEPMJ010000005">
    <property type="protein sequence ID" value="MET3749777.1"/>
    <property type="molecule type" value="Genomic_DNA"/>
</dbReference>
<keyword evidence="15" id="KW-1185">Reference proteome</keyword>
<dbReference type="SUPFAM" id="SSF56176">
    <property type="entry name" value="FAD-binding/transporter-associated domain-like"/>
    <property type="match status" value="1"/>
</dbReference>
<comment type="caution">
    <text evidence="14">The sequence shown here is derived from an EMBL/GenBank/DDBJ whole genome shotgun (WGS) entry which is preliminary data.</text>
</comment>
<feature type="transmembrane region" description="Helical" evidence="11">
    <location>
        <begin position="100"/>
        <end position="120"/>
    </location>
</feature>
<evidence type="ECO:0000259" key="12">
    <source>
        <dbReference type="PROSITE" id="PS51371"/>
    </source>
</evidence>
<keyword evidence="6 10" id="KW-1133">Transmembrane helix</keyword>
<dbReference type="SMART" id="SM01091">
    <property type="entry name" value="CorC_HlyC"/>
    <property type="match status" value="1"/>
</dbReference>
<evidence type="ECO:0000256" key="11">
    <source>
        <dbReference type="SAM" id="Phobius"/>
    </source>
</evidence>
<dbReference type="Pfam" id="PF00571">
    <property type="entry name" value="CBS"/>
    <property type="match status" value="2"/>
</dbReference>
<evidence type="ECO:0000256" key="4">
    <source>
        <dbReference type="ARBA" id="ARBA00022692"/>
    </source>
</evidence>
<evidence type="ECO:0000313" key="14">
    <source>
        <dbReference type="EMBL" id="MET3749777.1"/>
    </source>
</evidence>
<dbReference type="InterPro" id="IPR016169">
    <property type="entry name" value="FAD-bd_PCMH_sub2"/>
</dbReference>
<dbReference type="InterPro" id="IPR005170">
    <property type="entry name" value="Transptr-assoc_dom"/>
</dbReference>
<evidence type="ECO:0000256" key="7">
    <source>
        <dbReference type="ARBA" id="ARBA00023122"/>
    </source>
</evidence>
<evidence type="ECO:0000256" key="9">
    <source>
        <dbReference type="PROSITE-ProRule" id="PRU00703"/>
    </source>
</evidence>
<organism evidence="14 15">
    <name type="scientific">Blautia caecimuris</name>
    <dbReference type="NCBI Taxonomy" id="1796615"/>
    <lineage>
        <taxon>Bacteria</taxon>
        <taxon>Bacillati</taxon>
        <taxon>Bacillota</taxon>
        <taxon>Clostridia</taxon>
        <taxon>Lachnospirales</taxon>
        <taxon>Lachnospiraceae</taxon>
        <taxon>Blautia</taxon>
    </lineage>
</organism>
<feature type="transmembrane region" description="Helical" evidence="11">
    <location>
        <begin position="12"/>
        <end position="32"/>
    </location>
</feature>
<evidence type="ECO:0000256" key="5">
    <source>
        <dbReference type="ARBA" id="ARBA00022737"/>
    </source>
</evidence>
<keyword evidence="7 9" id="KW-0129">CBS domain</keyword>
<dbReference type="InterPro" id="IPR036318">
    <property type="entry name" value="FAD-bd_PCMH-like_sf"/>
</dbReference>
<dbReference type="RefSeq" id="WP_257464195.1">
    <property type="nucleotide sequence ID" value="NZ_JANJZT010000005.1"/>
</dbReference>
<keyword evidence="5" id="KW-0677">Repeat</keyword>
<feature type="domain" description="CNNM transmembrane" evidence="13">
    <location>
        <begin position="4"/>
        <end position="197"/>
    </location>
</feature>
<evidence type="ECO:0000256" key="2">
    <source>
        <dbReference type="ARBA" id="ARBA00006337"/>
    </source>
</evidence>
<protein>
    <submittedName>
        <fullName evidence="14">Hemolysin</fullName>
    </submittedName>
</protein>
<dbReference type="Proteomes" id="UP001549106">
    <property type="component" value="Unassembled WGS sequence"/>
</dbReference>
<dbReference type="CDD" id="cd04590">
    <property type="entry name" value="CBS_pair_CorC_HlyC_assoc"/>
    <property type="match status" value="1"/>
</dbReference>
<accession>A0ABV2M2Q1</accession>
<dbReference type="InterPro" id="IPR044751">
    <property type="entry name" value="Ion_transp-like_CBS"/>
</dbReference>